<dbReference type="EMBL" id="AFNH02000079">
    <property type="protein sequence ID" value="EZG86312.1"/>
    <property type="molecule type" value="Genomic_DNA"/>
</dbReference>
<protein>
    <submittedName>
        <fullName evidence="3">Protein kinase</fullName>
    </submittedName>
</protein>
<keyword evidence="4" id="KW-1185">Reference proteome</keyword>
<dbReference type="InterPro" id="IPR000719">
    <property type="entry name" value="Prot_kinase_dom"/>
</dbReference>
<dbReference type="InterPro" id="IPR008271">
    <property type="entry name" value="Ser/Thr_kinase_AS"/>
</dbReference>
<organism evidence="3 4">
    <name type="scientific">Gregarina niphandrodes</name>
    <name type="common">Septate eugregarine</name>
    <dbReference type="NCBI Taxonomy" id="110365"/>
    <lineage>
        <taxon>Eukaryota</taxon>
        <taxon>Sar</taxon>
        <taxon>Alveolata</taxon>
        <taxon>Apicomplexa</taxon>
        <taxon>Conoidasida</taxon>
        <taxon>Gregarinasina</taxon>
        <taxon>Eugregarinorida</taxon>
        <taxon>Gregarinidae</taxon>
        <taxon>Gregarina</taxon>
    </lineage>
</organism>
<accession>A0A023BD02</accession>
<feature type="region of interest" description="Disordered" evidence="1">
    <location>
        <begin position="1"/>
        <end position="33"/>
    </location>
</feature>
<dbReference type="AlphaFoldDB" id="A0A023BD02"/>
<dbReference type="VEuPathDB" id="CryptoDB:GNI_010390"/>
<evidence type="ECO:0000313" key="4">
    <source>
        <dbReference type="Proteomes" id="UP000019763"/>
    </source>
</evidence>
<keyword evidence="3" id="KW-0808">Transferase</keyword>
<dbReference type="PROSITE" id="PS00108">
    <property type="entry name" value="PROTEIN_KINASE_ST"/>
    <property type="match status" value="1"/>
</dbReference>
<feature type="compositionally biased region" description="Basic and acidic residues" evidence="1">
    <location>
        <begin position="72"/>
        <end position="81"/>
    </location>
</feature>
<dbReference type="Pfam" id="PF00069">
    <property type="entry name" value="Pkinase"/>
    <property type="match status" value="1"/>
</dbReference>
<feature type="compositionally biased region" description="Basic and acidic residues" evidence="1">
    <location>
        <begin position="1"/>
        <end position="23"/>
    </location>
</feature>
<dbReference type="Gene3D" id="3.30.200.20">
    <property type="entry name" value="Phosphorylase Kinase, domain 1"/>
    <property type="match status" value="1"/>
</dbReference>
<name>A0A023BD02_GRENI</name>
<keyword evidence="3" id="KW-0418">Kinase</keyword>
<reference evidence="3" key="1">
    <citation type="submission" date="2013-12" db="EMBL/GenBank/DDBJ databases">
        <authorList>
            <person name="Omoto C.K."/>
            <person name="Sibley D."/>
            <person name="Venepally P."/>
            <person name="Hadjithomas M."/>
            <person name="Karamycheva S."/>
            <person name="Brunk B."/>
            <person name="Roos D."/>
            <person name="Caler E."/>
            <person name="Lorenzi H."/>
        </authorList>
    </citation>
    <scope>NUCLEOTIDE SEQUENCE</scope>
</reference>
<feature type="domain" description="Protein kinase" evidence="2">
    <location>
        <begin position="120"/>
        <end position="401"/>
    </location>
</feature>
<dbReference type="InterPro" id="IPR011009">
    <property type="entry name" value="Kinase-like_dom_sf"/>
</dbReference>
<dbReference type="SMART" id="SM00220">
    <property type="entry name" value="S_TKc"/>
    <property type="match status" value="1"/>
</dbReference>
<gene>
    <name evidence="3" type="ORF">GNI_010390</name>
</gene>
<dbReference type="GO" id="GO:0005524">
    <property type="term" value="F:ATP binding"/>
    <property type="evidence" value="ECO:0007669"/>
    <property type="project" value="InterPro"/>
</dbReference>
<dbReference type="GeneID" id="22910626"/>
<dbReference type="RefSeq" id="XP_011128763.1">
    <property type="nucleotide sequence ID" value="XM_011130461.1"/>
</dbReference>
<evidence type="ECO:0000259" key="2">
    <source>
        <dbReference type="PROSITE" id="PS50011"/>
    </source>
</evidence>
<dbReference type="eggNOG" id="KOG0033">
    <property type="taxonomic scope" value="Eukaryota"/>
</dbReference>
<evidence type="ECO:0000256" key="1">
    <source>
        <dbReference type="SAM" id="MobiDB-lite"/>
    </source>
</evidence>
<dbReference type="PANTHER" id="PTHR24347">
    <property type="entry name" value="SERINE/THREONINE-PROTEIN KINASE"/>
    <property type="match status" value="1"/>
</dbReference>
<evidence type="ECO:0000313" key="3">
    <source>
        <dbReference type="EMBL" id="EZG86312.1"/>
    </source>
</evidence>
<dbReference type="SUPFAM" id="SSF56112">
    <property type="entry name" value="Protein kinase-like (PK-like)"/>
    <property type="match status" value="1"/>
</dbReference>
<dbReference type="GO" id="GO:0004672">
    <property type="term" value="F:protein kinase activity"/>
    <property type="evidence" value="ECO:0007669"/>
    <property type="project" value="InterPro"/>
</dbReference>
<comment type="caution">
    <text evidence="3">The sequence shown here is derived from an EMBL/GenBank/DDBJ whole genome shotgun (WGS) entry which is preliminary data.</text>
</comment>
<dbReference type="Proteomes" id="UP000019763">
    <property type="component" value="Unassembled WGS sequence"/>
</dbReference>
<feature type="region of interest" description="Disordered" evidence="1">
    <location>
        <begin position="52"/>
        <end position="81"/>
    </location>
</feature>
<proteinExistence type="predicted"/>
<dbReference type="Gene3D" id="1.10.510.10">
    <property type="entry name" value="Transferase(Phosphotransferase) domain 1"/>
    <property type="match status" value="1"/>
</dbReference>
<sequence length="412" mass="46037">MEEILGKDFESFHSDGESFHAEGEEFDPPDGQEAVGLHHQAVEYVGCSVDDSTTANGATEGETGKQGLREGSSLEEKLVGQTRERKARVELNGGAEGLLTLTSASELSCGCTCHDEEEKFTVFAVLHASLTSTVVGCIGQTKSFPERRVAIKVVHKERCEKEELESVMQESDLLRSLKHENVLKPITTIDAENDLITFLPMAEFGTLSQYTEGSRLSEREAKIITMQLVNGLSYLHSRGVVHCDIKPDNILLFDRVGCSSDMPFDRDNFLYRNAFQPIQDWDRVLVKVTDFGLSMKIASPKTCVKNTGLRGSFGYIAPEVMKGHDYDYKIDVWALGIVLYCLLAGYAPFYPYGECLRHGINFSDRCWSRISIPCKDFVNTCLQVHPQNRINARIAARHPWLMSTHKRATTPL</sequence>
<dbReference type="PROSITE" id="PS50011">
    <property type="entry name" value="PROTEIN_KINASE_DOM"/>
    <property type="match status" value="1"/>
</dbReference>
<dbReference type="OrthoDB" id="1738954at2759"/>